<evidence type="ECO:0000256" key="4">
    <source>
        <dbReference type="ARBA" id="ARBA00022833"/>
    </source>
</evidence>
<name>A0A8S3RDV6_MYTED</name>
<dbReference type="OrthoDB" id="6092637at2759"/>
<proteinExistence type="predicted"/>
<keyword evidence="5 6" id="KW-0238">DNA-binding</keyword>
<evidence type="ECO:0000313" key="9">
    <source>
        <dbReference type="Proteomes" id="UP000683360"/>
    </source>
</evidence>
<dbReference type="AlphaFoldDB" id="A0A8S3RDV6"/>
<keyword evidence="4" id="KW-0862">Zinc</keyword>
<dbReference type="Proteomes" id="UP000683360">
    <property type="component" value="Unassembled WGS sequence"/>
</dbReference>
<evidence type="ECO:0000313" key="8">
    <source>
        <dbReference type="EMBL" id="CAG2206127.1"/>
    </source>
</evidence>
<protein>
    <recommendedName>
        <fullName evidence="7">THAP-type domain-containing protein</fullName>
    </recommendedName>
</protein>
<keyword evidence="2" id="KW-0479">Metal-binding</keyword>
<evidence type="ECO:0000256" key="3">
    <source>
        <dbReference type="ARBA" id="ARBA00022771"/>
    </source>
</evidence>
<dbReference type="InterPro" id="IPR006612">
    <property type="entry name" value="THAP_Znf"/>
</dbReference>
<accession>A0A8S3RDV6</accession>
<dbReference type="Pfam" id="PF05485">
    <property type="entry name" value="THAP"/>
    <property type="match status" value="1"/>
</dbReference>
<dbReference type="InterPro" id="IPR027806">
    <property type="entry name" value="HARBI1_dom"/>
</dbReference>
<sequence length="333" mass="38205">MGKKYCCVPLCHNTSDTVTENGSKVILHRFPMSEKKSHIKRQWITRVNNVRANFVVNDSSRICSEHFEGPFTDQSLPTRFPSKPQKEVKTRRPLLKYELNVDNNNNIPPCDTQMSHINDTSILEGLNENVHAMHNFEKLAIATQTMDTGMNATPEYVDVETQVGHTKEVKDIGIQCDLPRMIFEDIKDDDSKVKFYTGFPTFKVFWLFFLTLTKHGAEKLNYWEGEKRSMGDKLYHQESYDKPGKKIMGRKCSDRHIVEHDGLIPKLSPGDVIMADKGFTIEDLLSPDIGLNVPPRVSTKHQMSSSEFFKTANIASARIVVEMKMEQVKIFRF</sequence>
<comment type="caution">
    <text evidence="8">The sequence shown here is derived from an EMBL/GenBank/DDBJ whole genome shotgun (WGS) entry which is preliminary data.</text>
</comment>
<evidence type="ECO:0000256" key="6">
    <source>
        <dbReference type="PROSITE-ProRule" id="PRU00309"/>
    </source>
</evidence>
<dbReference type="SMART" id="SM00980">
    <property type="entry name" value="THAP"/>
    <property type="match status" value="1"/>
</dbReference>
<evidence type="ECO:0000256" key="5">
    <source>
        <dbReference type="ARBA" id="ARBA00023125"/>
    </source>
</evidence>
<evidence type="ECO:0000259" key="7">
    <source>
        <dbReference type="PROSITE" id="PS50950"/>
    </source>
</evidence>
<dbReference type="GO" id="GO:0008270">
    <property type="term" value="F:zinc ion binding"/>
    <property type="evidence" value="ECO:0007669"/>
    <property type="project" value="UniProtKB-KW"/>
</dbReference>
<dbReference type="EMBL" id="CAJPWZ010001041">
    <property type="protein sequence ID" value="CAG2206127.1"/>
    <property type="molecule type" value="Genomic_DNA"/>
</dbReference>
<organism evidence="8 9">
    <name type="scientific">Mytilus edulis</name>
    <name type="common">Blue mussel</name>
    <dbReference type="NCBI Taxonomy" id="6550"/>
    <lineage>
        <taxon>Eukaryota</taxon>
        <taxon>Metazoa</taxon>
        <taxon>Spiralia</taxon>
        <taxon>Lophotrochozoa</taxon>
        <taxon>Mollusca</taxon>
        <taxon>Bivalvia</taxon>
        <taxon>Autobranchia</taxon>
        <taxon>Pteriomorphia</taxon>
        <taxon>Mytilida</taxon>
        <taxon>Mytiloidea</taxon>
        <taxon>Mytilidae</taxon>
        <taxon>Mytilinae</taxon>
        <taxon>Mytilus</taxon>
    </lineage>
</organism>
<dbReference type="SUPFAM" id="SSF57716">
    <property type="entry name" value="Glucocorticoid receptor-like (DNA-binding domain)"/>
    <property type="match status" value="1"/>
</dbReference>
<dbReference type="PANTHER" id="PTHR23080">
    <property type="entry name" value="THAP DOMAIN PROTEIN"/>
    <property type="match status" value="1"/>
</dbReference>
<reference evidence="8" key="1">
    <citation type="submission" date="2021-03" db="EMBL/GenBank/DDBJ databases">
        <authorList>
            <person name="Bekaert M."/>
        </authorList>
    </citation>
    <scope>NUCLEOTIDE SEQUENCE</scope>
</reference>
<dbReference type="PROSITE" id="PS50950">
    <property type="entry name" value="ZF_THAP"/>
    <property type="match status" value="1"/>
</dbReference>
<comment type="cofactor">
    <cofactor evidence="1">
        <name>a divalent metal cation</name>
        <dbReference type="ChEBI" id="CHEBI:60240"/>
    </cofactor>
</comment>
<gene>
    <name evidence="8" type="ORF">MEDL_20467</name>
</gene>
<keyword evidence="9" id="KW-1185">Reference proteome</keyword>
<evidence type="ECO:0000256" key="2">
    <source>
        <dbReference type="ARBA" id="ARBA00022723"/>
    </source>
</evidence>
<feature type="domain" description="THAP-type" evidence="7">
    <location>
        <begin position="1"/>
        <end position="96"/>
    </location>
</feature>
<keyword evidence="3 6" id="KW-0863">Zinc-finger</keyword>
<evidence type="ECO:0000256" key="1">
    <source>
        <dbReference type="ARBA" id="ARBA00001968"/>
    </source>
</evidence>
<dbReference type="GO" id="GO:0003677">
    <property type="term" value="F:DNA binding"/>
    <property type="evidence" value="ECO:0007669"/>
    <property type="project" value="UniProtKB-UniRule"/>
</dbReference>
<dbReference type="Pfam" id="PF13359">
    <property type="entry name" value="DDE_Tnp_4"/>
    <property type="match status" value="1"/>
</dbReference>